<proteinExistence type="inferred from homology"/>
<evidence type="ECO:0000256" key="4">
    <source>
        <dbReference type="ARBA" id="ARBA00022989"/>
    </source>
</evidence>
<feature type="transmembrane region" description="Helical" evidence="6">
    <location>
        <begin position="5"/>
        <end position="24"/>
    </location>
</feature>
<comment type="subcellular location">
    <subcellularLocation>
        <location evidence="1">Membrane</location>
        <topology evidence="1">Multi-pass membrane protein</topology>
    </subcellularLocation>
</comment>
<accession>A0A974NRF2</accession>
<evidence type="ECO:0000313" key="7">
    <source>
        <dbReference type="EMBL" id="QQT02393.1"/>
    </source>
</evidence>
<evidence type="ECO:0000256" key="6">
    <source>
        <dbReference type="SAM" id="Phobius"/>
    </source>
</evidence>
<dbReference type="Gene3D" id="1.20.1260.100">
    <property type="entry name" value="TspO/MBR protein"/>
    <property type="match status" value="1"/>
</dbReference>
<feature type="transmembrane region" description="Helical" evidence="6">
    <location>
        <begin position="102"/>
        <end position="122"/>
    </location>
</feature>
<evidence type="ECO:0000256" key="1">
    <source>
        <dbReference type="ARBA" id="ARBA00004141"/>
    </source>
</evidence>
<feature type="transmembrane region" description="Helical" evidence="6">
    <location>
        <begin position="134"/>
        <end position="157"/>
    </location>
</feature>
<keyword evidence="4 6" id="KW-1133">Transmembrane helix</keyword>
<evidence type="ECO:0000313" key="8">
    <source>
        <dbReference type="Proteomes" id="UP000595254"/>
    </source>
</evidence>
<dbReference type="GO" id="GO:0016020">
    <property type="term" value="C:membrane"/>
    <property type="evidence" value="ECO:0007669"/>
    <property type="project" value="UniProtKB-SubCell"/>
</dbReference>
<feature type="transmembrane region" description="Helical" evidence="6">
    <location>
        <begin position="193"/>
        <end position="211"/>
    </location>
</feature>
<dbReference type="RefSeq" id="WP_040372484.1">
    <property type="nucleotide sequence ID" value="NZ_CP068053.1"/>
</dbReference>
<feature type="transmembrane region" description="Helical" evidence="6">
    <location>
        <begin position="217"/>
        <end position="236"/>
    </location>
</feature>
<gene>
    <name evidence="7" type="ORF">I6J18_11475</name>
</gene>
<dbReference type="KEGG" id="ppsr:I6J18_11475"/>
<evidence type="ECO:0000256" key="5">
    <source>
        <dbReference type="ARBA" id="ARBA00023136"/>
    </source>
</evidence>
<evidence type="ECO:0000256" key="2">
    <source>
        <dbReference type="ARBA" id="ARBA00007524"/>
    </source>
</evidence>
<dbReference type="AlphaFoldDB" id="A0A974NRF2"/>
<evidence type="ECO:0000256" key="3">
    <source>
        <dbReference type="ARBA" id="ARBA00022692"/>
    </source>
</evidence>
<organism evidence="7 8">
    <name type="scientific">Peribacillus psychrosaccharolyticus</name>
    <name type="common">Bacillus psychrosaccharolyticus</name>
    <dbReference type="NCBI Taxonomy" id="1407"/>
    <lineage>
        <taxon>Bacteria</taxon>
        <taxon>Bacillati</taxon>
        <taxon>Bacillota</taxon>
        <taxon>Bacilli</taxon>
        <taxon>Bacillales</taxon>
        <taxon>Bacillaceae</taxon>
        <taxon>Peribacillus</taxon>
    </lineage>
</organism>
<dbReference type="Proteomes" id="UP000595254">
    <property type="component" value="Chromosome"/>
</dbReference>
<protein>
    <submittedName>
        <fullName evidence="7">Tryptophan-rich sensory protein</fullName>
    </submittedName>
</protein>
<feature type="transmembrane region" description="Helical" evidence="6">
    <location>
        <begin position="169"/>
        <end position="186"/>
    </location>
</feature>
<dbReference type="InterPro" id="IPR038330">
    <property type="entry name" value="TspO/MBR-related_sf"/>
</dbReference>
<sequence length="238" mass="27277">MRLLIFNIIGYIFVVLINFLANYLPINGKRTGEISDSLPVLFTPAGYVFSIWILIYVLLGIWVLRQIPKSRRNEPVYKVSFPWFLLTCLFNGSWILVWHYELFTLSVIVMIALLLSLIILYTKIKAVEHTWLDSAPFSIYLGWISVATITNIAFVLTDIGWNGFGLSDPVWTIIMMFVAAILAITFRIKNQDWLYPLVFVWSLIGIAVKNSDLGNGIPIFAYSLAALIFIVSIYPWKR</sequence>
<dbReference type="PANTHER" id="PTHR33802:SF1">
    <property type="entry name" value="XK-RELATED PROTEIN"/>
    <property type="match status" value="1"/>
</dbReference>
<dbReference type="EMBL" id="CP068053">
    <property type="protein sequence ID" value="QQT02393.1"/>
    <property type="molecule type" value="Genomic_DNA"/>
</dbReference>
<keyword evidence="3 6" id="KW-0812">Transmembrane</keyword>
<keyword evidence="5 6" id="KW-0472">Membrane</keyword>
<reference evidence="7 8" key="1">
    <citation type="submission" date="2021-01" db="EMBL/GenBank/DDBJ databases">
        <title>FDA dAtabase for Regulatory Grade micrObial Sequences (FDA-ARGOS): Supporting development and validation of Infectious Disease Dx tests.</title>
        <authorList>
            <person name="Nelson B."/>
            <person name="Plummer A."/>
            <person name="Tallon L."/>
            <person name="Sadzewicz L."/>
            <person name="Zhao X."/>
            <person name="Boylan J."/>
            <person name="Ott S."/>
            <person name="Bowen H."/>
            <person name="Vavikolanu K."/>
            <person name="Mehta A."/>
            <person name="Aluvathingal J."/>
            <person name="Nadendla S."/>
            <person name="Myers T."/>
            <person name="Yan Y."/>
            <person name="Sichtig H."/>
        </authorList>
    </citation>
    <scope>NUCLEOTIDE SEQUENCE [LARGE SCALE GENOMIC DNA]</scope>
    <source>
        <strain evidence="7 8">FDAARGOS_1161</strain>
    </source>
</reference>
<dbReference type="PANTHER" id="PTHR33802">
    <property type="entry name" value="SI:CH211-161H7.5-RELATED"/>
    <property type="match status" value="1"/>
</dbReference>
<comment type="similarity">
    <text evidence="2">Belongs to the TspO/BZRP family.</text>
</comment>
<name>A0A974NRF2_PERPY</name>
<keyword evidence="8" id="KW-1185">Reference proteome</keyword>
<feature type="transmembrane region" description="Helical" evidence="6">
    <location>
        <begin position="76"/>
        <end position="96"/>
    </location>
</feature>
<dbReference type="InterPro" id="IPR004307">
    <property type="entry name" value="TspO_MBR"/>
</dbReference>
<dbReference type="Pfam" id="PF03073">
    <property type="entry name" value="TspO_MBR"/>
    <property type="match status" value="1"/>
</dbReference>
<feature type="transmembrane region" description="Helical" evidence="6">
    <location>
        <begin position="44"/>
        <end position="64"/>
    </location>
</feature>